<accession>A0ABY4T2U4</accession>
<evidence type="ECO:0000313" key="1">
    <source>
        <dbReference type="EMBL" id="URL58941.1"/>
    </source>
</evidence>
<gene>
    <name evidence="1" type="ORF">IM816_02140</name>
</gene>
<dbReference type="EMBL" id="CP063231">
    <property type="protein sequence ID" value="URL58941.1"/>
    <property type="molecule type" value="Genomic_DNA"/>
</dbReference>
<dbReference type="RefSeq" id="WP_143144524.1">
    <property type="nucleotide sequence ID" value="NZ_CP063231.1"/>
</dbReference>
<sequence length="203" mass="21702">MSEATTILVDTEIERDDAAAAATDLYLHLVGDGVMAALPERDGDTRFRVLDPRFIEETGVRAISLHASGHRWQLDAANGAHLVDGGPENGIFCRYDAGFSIRCPECRATLALGDEGSEALEEALAVWCDAPDSAYVACPTCATWSALQLWRSPAHDFAVGHFAITLYGSHLKGLLGGHEHAATALRHRLGDLAGDYAVVFANA</sequence>
<evidence type="ECO:0000313" key="2">
    <source>
        <dbReference type="Proteomes" id="UP001056681"/>
    </source>
</evidence>
<reference evidence="1" key="1">
    <citation type="submission" date="2020-10" db="EMBL/GenBank/DDBJ databases">
        <title>Whole-genome sequence of Luteibacter sp. EIF3.</title>
        <authorList>
            <person name="Friedrich I."/>
            <person name="Hertel R."/>
            <person name="Daniel R."/>
        </authorList>
    </citation>
    <scope>NUCLEOTIDE SEQUENCE</scope>
    <source>
        <strain evidence="1">EIF3</strain>
    </source>
</reference>
<protein>
    <submittedName>
        <fullName evidence="1">Uncharacterized protein</fullName>
    </submittedName>
</protein>
<keyword evidence="2" id="KW-1185">Reference proteome</keyword>
<name>A0ABY4T2U4_9GAMM</name>
<dbReference type="Proteomes" id="UP001056681">
    <property type="component" value="Chromosome"/>
</dbReference>
<proteinExistence type="predicted"/>
<organism evidence="1 2">
    <name type="scientific">Luteibacter flocculans</name>
    <dbReference type="NCBI Taxonomy" id="2780091"/>
    <lineage>
        <taxon>Bacteria</taxon>
        <taxon>Pseudomonadati</taxon>
        <taxon>Pseudomonadota</taxon>
        <taxon>Gammaproteobacteria</taxon>
        <taxon>Lysobacterales</taxon>
        <taxon>Rhodanobacteraceae</taxon>
        <taxon>Luteibacter</taxon>
    </lineage>
</organism>